<feature type="modified residue" description="N6-(pyridoxal phosphate)lysine" evidence="2">
    <location>
        <position position="95"/>
    </location>
</feature>
<dbReference type="Pfam" id="PF01168">
    <property type="entry name" value="Ala_racemase_N"/>
    <property type="match status" value="1"/>
</dbReference>
<gene>
    <name evidence="5" type="primary">Piso0_005049</name>
    <name evidence="5" type="ORF">GNLVRS01_PISO0N06745g</name>
</gene>
<evidence type="ECO:0000259" key="4">
    <source>
        <dbReference type="Pfam" id="PF01168"/>
    </source>
</evidence>
<dbReference type="EMBL" id="FO082046">
    <property type="protein sequence ID" value="CCE86553.1"/>
    <property type="molecule type" value="Genomic_DNA"/>
</dbReference>
<accession>G8Y150</accession>
<dbReference type="FunFam" id="3.20.20.10:FF:000018">
    <property type="entry name" value="Pyridoxal phosphate homeostasis protein"/>
    <property type="match status" value="1"/>
</dbReference>
<dbReference type="InParanoid" id="G8Y150"/>
<dbReference type="PANTHER" id="PTHR10146:SF14">
    <property type="entry name" value="PYRIDOXAL PHOSPHATE HOMEOSTASIS PROTEIN"/>
    <property type="match status" value="1"/>
</dbReference>
<name>G8Y150_PICSO</name>
<dbReference type="PANTHER" id="PTHR10146">
    <property type="entry name" value="PROLINE SYNTHETASE CO-TRANSCRIBED BACTERIAL HOMOLOG PROTEIN"/>
    <property type="match status" value="1"/>
</dbReference>
<reference evidence="5 6" key="1">
    <citation type="journal article" date="2012" name="G3 (Bethesda)">
        <title>Pichia sorbitophila, an interspecies yeast hybrid reveals early steps of genome resolution following polyploidization.</title>
        <authorList>
            <person name="Leh Louis V."/>
            <person name="Despons L."/>
            <person name="Friedrich A."/>
            <person name="Martin T."/>
            <person name="Durrens P."/>
            <person name="Casaregola S."/>
            <person name="Neuveglise C."/>
            <person name="Fairhead C."/>
            <person name="Marck C."/>
            <person name="Cruz J.A."/>
            <person name="Straub M.L."/>
            <person name="Kugler V."/>
            <person name="Sacerdot C."/>
            <person name="Uzunov Z."/>
            <person name="Thierry A."/>
            <person name="Weiss S."/>
            <person name="Bleykasten C."/>
            <person name="De Montigny J."/>
            <person name="Jacques N."/>
            <person name="Jung P."/>
            <person name="Lemaire M."/>
            <person name="Mallet S."/>
            <person name="Morel G."/>
            <person name="Richard G.F."/>
            <person name="Sarkar A."/>
            <person name="Savel G."/>
            <person name="Schacherer J."/>
            <person name="Seret M.L."/>
            <person name="Talla E."/>
            <person name="Samson G."/>
            <person name="Jubin C."/>
            <person name="Poulain J."/>
            <person name="Vacherie B."/>
            <person name="Barbe V."/>
            <person name="Pelletier E."/>
            <person name="Sherman D.J."/>
            <person name="Westhof E."/>
            <person name="Weissenbach J."/>
            <person name="Baret P.V."/>
            <person name="Wincker P."/>
            <person name="Gaillardin C."/>
            <person name="Dujon B."/>
            <person name="Souciet J.L."/>
        </authorList>
    </citation>
    <scope>NUCLEOTIDE SEQUENCE [LARGE SCALE GENOMIC DNA]</scope>
    <source>
        <strain evidence="6">ATCC MYA-4447 / BCRC 22081 / CBS 7064 / NBRC 10061 / NRRL Y-12695</strain>
    </source>
</reference>
<dbReference type="FunCoup" id="G8Y150">
    <property type="interactions" value="794"/>
</dbReference>
<evidence type="ECO:0000256" key="2">
    <source>
        <dbReference type="HAMAP-Rule" id="MF_03225"/>
    </source>
</evidence>
<dbReference type="InterPro" id="IPR001608">
    <property type="entry name" value="Ala_racemase_N"/>
</dbReference>
<comment type="function">
    <text evidence="2">Pyridoxal 5'-phosphate (PLP)-binding protein, which may be involved in intracellular homeostatic regulation of pyridoxal 5'-phosphate (PLP), the active form of vitamin B6.</text>
</comment>
<dbReference type="SUPFAM" id="SSF51419">
    <property type="entry name" value="PLP-binding barrel"/>
    <property type="match status" value="1"/>
</dbReference>
<organism evidence="5 6">
    <name type="scientific">Pichia sorbitophila (strain ATCC MYA-4447 / BCRC 22081 / CBS 7064 / NBRC 10061 / NRRL Y-12695)</name>
    <name type="common">Hybrid yeast</name>
    <dbReference type="NCBI Taxonomy" id="559304"/>
    <lineage>
        <taxon>Eukaryota</taxon>
        <taxon>Fungi</taxon>
        <taxon>Dikarya</taxon>
        <taxon>Ascomycota</taxon>
        <taxon>Saccharomycotina</taxon>
        <taxon>Pichiomycetes</taxon>
        <taxon>Debaryomycetaceae</taxon>
        <taxon>Millerozyma</taxon>
    </lineage>
</organism>
<feature type="domain" description="Alanine racemase N-terminal" evidence="4">
    <location>
        <begin position="69"/>
        <end position="295"/>
    </location>
</feature>
<protein>
    <recommendedName>
        <fullName evidence="2">Pyridoxal phosphate homeostasis protein</fullName>
        <shortName evidence="2">PLP homeostasis protein</shortName>
    </recommendedName>
</protein>
<comment type="similarity">
    <text evidence="2 3">Belongs to the pyridoxal phosphate-binding protein YggS/PROSC family.</text>
</comment>
<dbReference type="OMA" id="PLEWHMI"/>
<dbReference type="STRING" id="559304.G8Y150"/>
<dbReference type="GO" id="GO:0030170">
    <property type="term" value="F:pyridoxal phosphate binding"/>
    <property type="evidence" value="ECO:0007669"/>
    <property type="project" value="UniProtKB-UniRule"/>
</dbReference>
<dbReference type="Gene3D" id="3.20.20.10">
    <property type="entry name" value="Alanine racemase"/>
    <property type="match status" value="1"/>
</dbReference>
<dbReference type="CDD" id="cd06822">
    <property type="entry name" value="PLPDE_III_YBL036c_euk"/>
    <property type="match status" value="1"/>
</dbReference>
<dbReference type="eggNOG" id="KOG3157">
    <property type="taxonomic scope" value="Eukaryota"/>
</dbReference>
<proteinExistence type="inferred from homology"/>
<sequence>MLIYGCKCVCTVRILSKVTVLILINSSLAMSKRILPIIQRCTHPRVLIRQMSTSLSYAPERKQELVQNYEKIRAQVEDCSRQSKNDDVTLVAVSKLKPASDIQALYDHGVRHFGENYVQELVGKAKVLPVDIKWHFIGGLQTGKCKDLSKNIPNLYSVEAVDTLKKCQKLNDTRKSANGSVIEVYLQINTSGEEQKSGFSLQDKSELLATIEYFMSGDASHVHLKGLMTIGSFSESLSGEENSDFKKLRDIKSELDEKFNLKLELSMGMSNDFKDAIIQGSNEVRVGTSIFGTRPTKS</sequence>
<dbReference type="HAMAP" id="MF_02087">
    <property type="entry name" value="PLP_homeostasis"/>
    <property type="match status" value="1"/>
</dbReference>
<dbReference type="AlphaFoldDB" id="G8Y150"/>
<dbReference type="NCBIfam" id="TIGR00044">
    <property type="entry name" value="YggS family pyridoxal phosphate-dependent enzyme"/>
    <property type="match status" value="1"/>
</dbReference>
<evidence type="ECO:0000313" key="5">
    <source>
        <dbReference type="EMBL" id="CCE86553.1"/>
    </source>
</evidence>
<evidence type="ECO:0000256" key="3">
    <source>
        <dbReference type="RuleBase" id="RU004514"/>
    </source>
</evidence>
<keyword evidence="6" id="KW-1185">Reference proteome</keyword>
<keyword evidence="1 2" id="KW-0663">Pyridoxal phosphate</keyword>
<dbReference type="Proteomes" id="UP000005222">
    <property type="component" value="Chromosome N"/>
</dbReference>
<dbReference type="InterPro" id="IPR029066">
    <property type="entry name" value="PLP-binding_barrel"/>
</dbReference>
<dbReference type="InterPro" id="IPR011078">
    <property type="entry name" value="PyrdxlP_homeostasis"/>
</dbReference>
<dbReference type="OrthoDB" id="10264196at2759"/>
<evidence type="ECO:0000256" key="1">
    <source>
        <dbReference type="ARBA" id="ARBA00022898"/>
    </source>
</evidence>
<dbReference type="HOGENOM" id="CLU_059988_2_0_1"/>
<evidence type="ECO:0000313" key="6">
    <source>
        <dbReference type="Proteomes" id="UP000005222"/>
    </source>
</evidence>